<dbReference type="PROSITE" id="PS51257">
    <property type="entry name" value="PROKAR_LIPOPROTEIN"/>
    <property type="match status" value="1"/>
</dbReference>
<dbReference type="Gene3D" id="2.60.40.10">
    <property type="entry name" value="Immunoglobulins"/>
    <property type="match status" value="1"/>
</dbReference>
<dbReference type="eggNOG" id="COG3210">
    <property type="taxonomic scope" value="Bacteria"/>
</dbReference>
<dbReference type="Pfam" id="PF17963">
    <property type="entry name" value="Big_9"/>
    <property type="match status" value="1"/>
</dbReference>
<evidence type="ECO:0000313" key="2">
    <source>
        <dbReference type="EMBL" id="EAQ98386.1"/>
    </source>
</evidence>
<organism evidence="2 3">
    <name type="scientific">Congregibacter litoralis KT71</name>
    <dbReference type="NCBI Taxonomy" id="314285"/>
    <lineage>
        <taxon>Bacteria</taxon>
        <taxon>Pseudomonadati</taxon>
        <taxon>Pseudomonadota</taxon>
        <taxon>Gammaproteobacteria</taxon>
        <taxon>Cellvibrionales</taxon>
        <taxon>Halieaceae</taxon>
        <taxon>Congregibacter</taxon>
    </lineage>
</organism>
<protein>
    <submittedName>
        <fullName evidence="2">Uncharacterized protein</fullName>
    </submittedName>
</protein>
<dbReference type="InterPro" id="IPR013783">
    <property type="entry name" value="Ig-like_fold"/>
</dbReference>
<keyword evidence="3" id="KW-1185">Reference proteome</keyword>
<accession>A4A5T9</accession>
<name>A4A5T9_9GAMM</name>
<proteinExistence type="predicted"/>
<dbReference type="RefSeq" id="WP_008292455.1">
    <property type="nucleotide sequence ID" value="NZ_CM002299.1"/>
</dbReference>
<dbReference type="STRING" id="314285.KT71_00375"/>
<reference evidence="2 3" key="1">
    <citation type="journal article" date="2007" name="Proc. Natl. Acad. Sci. U.S.A.">
        <title>Characterization of a marine gammaproteobacterium capable of aerobic anoxygenic photosynthesis.</title>
        <authorList>
            <person name="Fuchs B.M."/>
            <person name="Spring S."/>
            <person name="Teeling H."/>
            <person name="Quast C."/>
            <person name="Wulf J."/>
            <person name="Schattenhofer M."/>
            <person name="Yan S."/>
            <person name="Ferriera S."/>
            <person name="Johnson J."/>
            <person name="Glockner F.O."/>
            <person name="Amann R."/>
        </authorList>
    </citation>
    <scope>NUCLEOTIDE SEQUENCE [LARGE SCALE GENOMIC DNA]</scope>
    <source>
        <strain evidence="2">KT71</strain>
    </source>
</reference>
<evidence type="ECO:0000256" key="1">
    <source>
        <dbReference type="SAM" id="MobiDB-lite"/>
    </source>
</evidence>
<dbReference type="AlphaFoldDB" id="A4A5T9"/>
<sequence length="173" mass="17822">MRRRNTIGIIALAIAASGCSDSSNSPAVVDNQAPTVSSIADIAVEANSVAVAFDVTVEDDITAPEDLAVTISNDNADLFEGGEIILDGSGADRRLLITPAPATVGSATLTVTVTDQGGLSTDAAFMITVTPQAAVFGTSVRNIFARGENDNPETVNDKEYNDETSDFNDLLGG</sequence>
<gene>
    <name evidence="2" type="ORF">KT71_00375</name>
</gene>
<dbReference type="EMBL" id="AAOA02000002">
    <property type="protein sequence ID" value="EAQ98386.1"/>
    <property type="molecule type" value="Genomic_DNA"/>
</dbReference>
<dbReference type="HOGENOM" id="CLU_1545004_0_0_6"/>
<evidence type="ECO:0000313" key="3">
    <source>
        <dbReference type="Proteomes" id="UP000019205"/>
    </source>
</evidence>
<dbReference type="Proteomes" id="UP000019205">
    <property type="component" value="Chromosome"/>
</dbReference>
<comment type="caution">
    <text evidence="2">The sequence shown here is derived from an EMBL/GenBank/DDBJ whole genome shotgun (WGS) entry which is preliminary data.</text>
</comment>
<feature type="region of interest" description="Disordered" evidence="1">
    <location>
        <begin position="147"/>
        <end position="173"/>
    </location>
</feature>
<reference evidence="2 3" key="2">
    <citation type="journal article" date="2009" name="PLoS ONE">
        <title>The photosynthetic apparatus and its regulation in the aerobic gammaproteobacterium Congregibacter litoralis gen. nov., sp. nov.</title>
        <authorList>
            <person name="Spring S."/>
            <person name="Lunsdorf H."/>
            <person name="Fuchs B.M."/>
            <person name="Tindall B.J."/>
        </authorList>
    </citation>
    <scope>NUCLEOTIDE SEQUENCE [LARGE SCALE GENOMIC DNA]</scope>
    <source>
        <strain evidence="2">KT71</strain>
    </source>
</reference>